<feature type="transmembrane region" description="Helical" evidence="1">
    <location>
        <begin position="39"/>
        <end position="56"/>
    </location>
</feature>
<feature type="transmembrane region" description="Helical" evidence="1">
    <location>
        <begin position="213"/>
        <end position="232"/>
    </location>
</feature>
<dbReference type="PANTHER" id="PTHR22911">
    <property type="entry name" value="ACYL-MALONYL CONDENSING ENZYME-RELATED"/>
    <property type="match status" value="1"/>
</dbReference>
<dbReference type="PANTHER" id="PTHR22911:SF79">
    <property type="entry name" value="MOBA-LIKE NTP TRANSFERASE DOMAIN-CONTAINING PROTEIN"/>
    <property type="match status" value="1"/>
</dbReference>
<name>A0A1I1KI04_9BACT</name>
<evidence type="ECO:0000256" key="1">
    <source>
        <dbReference type="SAM" id="Phobius"/>
    </source>
</evidence>
<feature type="transmembrane region" description="Helical" evidence="1">
    <location>
        <begin position="12"/>
        <end position="33"/>
    </location>
</feature>
<feature type="transmembrane region" description="Helical" evidence="1">
    <location>
        <begin position="244"/>
        <end position="265"/>
    </location>
</feature>
<organism evidence="3 4">
    <name type="scientific">Flexibacter flexilis DSM 6793</name>
    <dbReference type="NCBI Taxonomy" id="927664"/>
    <lineage>
        <taxon>Bacteria</taxon>
        <taxon>Pseudomonadati</taxon>
        <taxon>Bacteroidota</taxon>
        <taxon>Cytophagia</taxon>
        <taxon>Cytophagales</taxon>
        <taxon>Flexibacteraceae</taxon>
        <taxon>Flexibacter</taxon>
    </lineage>
</organism>
<gene>
    <name evidence="3" type="ORF">SAMN05421780_10772</name>
</gene>
<feature type="transmembrane region" description="Helical" evidence="1">
    <location>
        <begin position="177"/>
        <end position="201"/>
    </location>
</feature>
<keyword evidence="1" id="KW-0812">Transmembrane</keyword>
<feature type="transmembrane region" description="Helical" evidence="1">
    <location>
        <begin position="147"/>
        <end position="165"/>
    </location>
</feature>
<protein>
    <submittedName>
        <fullName evidence="3">EamA-like transporter family protein</fullName>
    </submittedName>
</protein>
<feature type="domain" description="EamA" evidence="2">
    <location>
        <begin position="17"/>
        <end position="139"/>
    </location>
</feature>
<evidence type="ECO:0000313" key="4">
    <source>
        <dbReference type="Proteomes" id="UP000199514"/>
    </source>
</evidence>
<reference evidence="3 4" key="1">
    <citation type="submission" date="2016-10" db="EMBL/GenBank/DDBJ databases">
        <authorList>
            <person name="de Groot N.N."/>
        </authorList>
    </citation>
    <scope>NUCLEOTIDE SEQUENCE [LARGE SCALE GENOMIC DNA]</scope>
    <source>
        <strain evidence="3 4">DSM 6793</strain>
    </source>
</reference>
<dbReference type="InterPro" id="IPR037185">
    <property type="entry name" value="EmrE-like"/>
</dbReference>
<evidence type="ECO:0000313" key="3">
    <source>
        <dbReference type="EMBL" id="SFC60409.1"/>
    </source>
</evidence>
<dbReference type="InterPro" id="IPR000620">
    <property type="entry name" value="EamA_dom"/>
</dbReference>
<feature type="transmembrane region" description="Helical" evidence="1">
    <location>
        <begin position="120"/>
        <end position="141"/>
    </location>
</feature>
<dbReference type="GO" id="GO:0016020">
    <property type="term" value="C:membrane"/>
    <property type="evidence" value="ECO:0007669"/>
    <property type="project" value="InterPro"/>
</dbReference>
<proteinExistence type="predicted"/>
<keyword evidence="1" id="KW-0472">Membrane</keyword>
<feature type="domain" description="EamA" evidence="2">
    <location>
        <begin position="147"/>
        <end position="287"/>
    </location>
</feature>
<feature type="transmembrane region" description="Helical" evidence="1">
    <location>
        <begin position="271"/>
        <end position="292"/>
    </location>
</feature>
<dbReference type="RefSeq" id="WP_091513095.1">
    <property type="nucleotide sequence ID" value="NZ_FOLE01000007.1"/>
</dbReference>
<sequence length="303" mass="33871">MPHQQASPKDYLHLHFLVLIWGFTSILGALVSIPSVELTFYRTLTACLLMPLVLVLRKVSFQLPRKAMLQMMAAGVLIAIHWILFFGAARVSNVSTCLAGISTSSLWTSLLEPLITKRKFLWFELIIGVVVMAGLYVIFYYEFDKAIGLAMGIVSALFATIFSILNGNFTKHHNSLVITFYEMAGALLGIVLFLPAYAYFFAENQILQLVPTATDWVCILILGGICTVYAYAAAVKLMQKFSAFAMNLTINLEPVYGIILAFLIFGEKEKMTSGFYIGTMIILVSVLSYPVINRRLRKHELLK</sequence>
<accession>A0A1I1KI04</accession>
<dbReference type="OrthoDB" id="9150437at2"/>
<dbReference type="Proteomes" id="UP000199514">
    <property type="component" value="Unassembled WGS sequence"/>
</dbReference>
<evidence type="ECO:0000259" key="2">
    <source>
        <dbReference type="Pfam" id="PF00892"/>
    </source>
</evidence>
<dbReference type="Pfam" id="PF00892">
    <property type="entry name" value="EamA"/>
    <property type="match status" value="2"/>
</dbReference>
<dbReference type="AlphaFoldDB" id="A0A1I1KI04"/>
<keyword evidence="4" id="KW-1185">Reference proteome</keyword>
<feature type="transmembrane region" description="Helical" evidence="1">
    <location>
        <begin position="68"/>
        <end position="85"/>
    </location>
</feature>
<dbReference type="SUPFAM" id="SSF103481">
    <property type="entry name" value="Multidrug resistance efflux transporter EmrE"/>
    <property type="match status" value="2"/>
</dbReference>
<dbReference type="STRING" id="927664.SAMN05421780_10772"/>
<dbReference type="EMBL" id="FOLE01000007">
    <property type="protein sequence ID" value="SFC60409.1"/>
    <property type="molecule type" value="Genomic_DNA"/>
</dbReference>
<keyword evidence="1" id="KW-1133">Transmembrane helix</keyword>